<dbReference type="EMBL" id="CP014873">
    <property type="protein sequence ID" value="ANK62991.1"/>
    <property type="molecule type" value="Genomic_DNA"/>
</dbReference>
<evidence type="ECO:0000313" key="3">
    <source>
        <dbReference type="Proteomes" id="UP000078582"/>
    </source>
</evidence>
<protein>
    <recommendedName>
        <fullName evidence="1">SF4 helicase domain-containing protein</fullName>
    </recommendedName>
</protein>
<dbReference type="InterPro" id="IPR027417">
    <property type="entry name" value="P-loop_NTPase"/>
</dbReference>
<gene>
    <name evidence="2" type="ORF">AYR53_09595</name>
</gene>
<organism evidence="2 3">
    <name type="scientific">Loigolactobacillus backii</name>
    <dbReference type="NCBI Taxonomy" id="375175"/>
    <lineage>
        <taxon>Bacteria</taxon>
        <taxon>Bacillati</taxon>
        <taxon>Bacillota</taxon>
        <taxon>Bacilli</taxon>
        <taxon>Lactobacillales</taxon>
        <taxon>Lactobacillaceae</taxon>
        <taxon>Loigolactobacillus</taxon>
    </lineage>
</organism>
<accession>A0A192H4T9</accession>
<keyword evidence="3" id="KW-1185">Reference proteome</keyword>
<dbReference type="RefSeq" id="WP_068280518.1">
    <property type="nucleotide sequence ID" value="NZ_CP014873.1"/>
</dbReference>
<dbReference type="AlphaFoldDB" id="A0A192H4T9"/>
<dbReference type="Proteomes" id="UP000078582">
    <property type="component" value="Chromosome"/>
</dbReference>
<dbReference type="GO" id="GO:0005829">
    <property type="term" value="C:cytosol"/>
    <property type="evidence" value="ECO:0007669"/>
    <property type="project" value="TreeGrafter"/>
</dbReference>
<dbReference type="PANTHER" id="PTHR30153:SF2">
    <property type="entry name" value="REPLICATIVE DNA HELICASE"/>
    <property type="match status" value="1"/>
</dbReference>
<dbReference type="InterPro" id="IPR007694">
    <property type="entry name" value="DNA_helicase_DnaB-like_C"/>
</dbReference>
<dbReference type="PANTHER" id="PTHR30153">
    <property type="entry name" value="REPLICATIVE DNA HELICASE DNAB"/>
    <property type="match status" value="1"/>
</dbReference>
<dbReference type="GeneID" id="78079392"/>
<proteinExistence type="predicted"/>
<dbReference type="GO" id="GO:0006260">
    <property type="term" value="P:DNA replication"/>
    <property type="evidence" value="ECO:0007669"/>
    <property type="project" value="InterPro"/>
</dbReference>
<dbReference type="SUPFAM" id="SSF52540">
    <property type="entry name" value="P-loop containing nucleoside triphosphate hydrolases"/>
    <property type="match status" value="1"/>
</dbReference>
<name>A0A192H4T9_9LACO</name>
<dbReference type="GO" id="GO:0005524">
    <property type="term" value="F:ATP binding"/>
    <property type="evidence" value="ECO:0007669"/>
    <property type="project" value="InterPro"/>
</dbReference>
<feature type="domain" description="SF4 helicase" evidence="1">
    <location>
        <begin position="159"/>
        <end position="242"/>
    </location>
</feature>
<evidence type="ECO:0000313" key="2">
    <source>
        <dbReference type="EMBL" id="ANK62991.1"/>
    </source>
</evidence>
<evidence type="ECO:0000259" key="1">
    <source>
        <dbReference type="Pfam" id="PF03796"/>
    </source>
</evidence>
<dbReference type="STRING" id="375175.AYR53_09595"/>
<dbReference type="Gene3D" id="3.40.50.300">
    <property type="entry name" value="P-loop containing nucleotide triphosphate hydrolases"/>
    <property type="match status" value="1"/>
</dbReference>
<dbReference type="Pfam" id="PF03796">
    <property type="entry name" value="DnaB_C"/>
    <property type="match status" value="1"/>
</dbReference>
<sequence length="253" mass="29049">MEFEQNAVAYLVDHPDICKSTEIEARWFHVIKFQHLVKVILENDGDFKDWVDVKRRFFLAYPLDFAEDEWVKLHDTGVTTKTFKSVLQGLKAWYYQGELEALAGRYAKYPTSENMLALGEMTELVRVLNLPELPTKKLSEYADDLRYYLDHSRSAGIKTFQQLNKVLGNGLCGGVLWTIGARPGVGKSAFGLSFIQSALAIDPEICVDHFSLEMTGEDNFNRTIAFHTGIPVNQLRNTSIYTTKFWFYRRLSK</sequence>
<dbReference type="GO" id="GO:0003678">
    <property type="term" value="F:DNA helicase activity"/>
    <property type="evidence" value="ECO:0007669"/>
    <property type="project" value="InterPro"/>
</dbReference>
<reference evidence="2 3" key="1">
    <citation type="submission" date="2016-03" db="EMBL/GenBank/DDBJ databases">
        <title>Pediococcus and Lactobacillus from brewery environment - whole genome sequencing and assembly.</title>
        <authorList>
            <person name="Behr J."/>
            <person name="Geissler A.J."/>
            <person name="Vogel R.F."/>
        </authorList>
    </citation>
    <scope>NUCLEOTIDE SEQUENCE [LARGE SCALE GENOMIC DNA]</scope>
    <source>
        <strain evidence="2 3">TMW 1.1989</strain>
    </source>
</reference>
<dbReference type="OrthoDB" id="9773982at2"/>